<dbReference type="RefSeq" id="XP_007776464.1">
    <property type="nucleotide sequence ID" value="XM_007778274.1"/>
</dbReference>
<evidence type="ECO:0000313" key="2">
    <source>
        <dbReference type="Proteomes" id="UP000016924"/>
    </source>
</evidence>
<organism evidence="1 2">
    <name type="scientific">Coniosporium apollinis (strain CBS 100218)</name>
    <name type="common">Rock-inhabiting black yeast</name>
    <dbReference type="NCBI Taxonomy" id="1168221"/>
    <lineage>
        <taxon>Eukaryota</taxon>
        <taxon>Fungi</taxon>
        <taxon>Dikarya</taxon>
        <taxon>Ascomycota</taxon>
        <taxon>Pezizomycotina</taxon>
        <taxon>Dothideomycetes</taxon>
        <taxon>Dothideomycetes incertae sedis</taxon>
        <taxon>Coniosporium</taxon>
    </lineage>
</organism>
<reference evidence="2" key="1">
    <citation type="submission" date="2012-06" db="EMBL/GenBank/DDBJ databases">
        <title>The genome sequence of Coniosporium apollinis CBS 100218.</title>
        <authorList>
            <consortium name="The Broad Institute Genome Sequencing Platform"/>
            <person name="Cuomo C."/>
            <person name="Gorbushina A."/>
            <person name="Noack S."/>
            <person name="Walker B."/>
            <person name="Young S.K."/>
            <person name="Zeng Q."/>
            <person name="Gargeya S."/>
            <person name="Fitzgerald M."/>
            <person name="Haas B."/>
            <person name="Abouelleil A."/>
            <person name="Alvarado L."/>
            <person name="Arachchi H.M."/>
            <person name="Berlin A.M."/>
            <person name="Chapman S.B."/>
            <person name="Goldberg J."/>
            <person name="Griggs A."/>
            <person name="Gujja S."/>
            <person name="Hansen M."/>
            <person name="Howarth C."/>
            <person name="Imamovic A."/>
            <person name="Larimer J."/>
            <person name="McCowan C."/>
            <person name="Montmayeur A."/>
            <person name="Murphy C."/>
            <person name="Neiman D."/>
            <person name="Pearson M."/>
            <person name="Priest M."/>
            <person name="Roberts A."/>
            <person name="Saif S."/>
            <person name="Shea T."/>
            <person name="Sisk P."/>
            <person name="Sykes S."/>
            <person name="Wortman J."/>
            <person name="Nusbaum C."/>
            <person name="Birren B."/>
        </authorList>
    </citation>
    <scope>NUCLEOTIDE SEQUENCE [LARGE SCALE GENOMIC DNA]</scope>
    <source>
        <strain evidence="2">CBS 100218</strain>
    </source>
</reference>
<dbReference type="OMA" id="APANIGF"/>
<gene>
    <name evidence="1" type="ORF">W97_00358</name>
</gene>
<dbReference type="EMBL" id="JH767554">
    <property type="protein sequence ID" value="EON61147.1"/>
    <property type="molecule type" value="Genomic_DNA"/>
</dbReference>
<protein>
    <submittedName>
        <fullName evidence="1">Uncharacterized protein</fullName>
    </submittedName>
</protein>
<accession>R7YGX4</accession>
<sequence>MAQIPWDVVDAAPAPPSPTIAIGVAAQTIEYKPEEASASVEAEILAHPIATEAASTTPLPTETGSAVEKRDLSKRACEAQAIGAGPVPSPDTASAFLAHSAFAATATAAPVPSGYTNTFTNLKASNNAYGYMGFTTLKTYDSNVCASKCNAIMGCAAFNLYFERNPIQAPGDGCKNPPSSTHIKCVFWGGPVSTENAKNFGQWRRDFQVVIAGSNGYVSNSIKPIEGYTGPNYLGKASINAPLDCSGSDTFVGATMFTAGPFDAGLCASACAAHNEYARNAAVKPRTCHFFNTYLLLKNGISTGQVCVMYSKSWDASYAKNTGETRGSDKYTIAFSYSFVDSQDPGKPAIPCDVAAATSLIKTSSLEPFCTGLLGYAAPTVTVSHTVTTTLPVTAFETFGVVTATFTTSAFTTVTKKQWRKRGVVTPEALATISPSVVSAACSLQASKVTTTDTVSETASATDLVTEYITVPSATVTETTTAMQTAASWCGGPAPANIGFESGLSGWTPDYYRNGGPATVEAQGGGSIHAWCRSDVGWDFAKAGVHKVLETCPGTTYKLVFSYKQDMGYSNSNNYFILIANSREVFNMRGGYGNHFGVQPGNWDRRELTFTATQTTTWLSWWLVCGGYNQIGYSFDILELRSV</sequence>
<dbReference type="PANTHER" id="PTHR36578:SF2">
    <property type="entry name" value="PA14 DOMAIN-CONTAINING PROTEIN"/>
    <property type="match status" value="1"/>
</dbReference>
<dbReference type="HOGENOM" id="CLU_022878_2_0_1"/>
<dbReference type="Proteomes" id="UP000016924">
    <property type="component" value="Unassembled WGS sequence"/>
</dbReference>
<dbReference type="OrthoDB" id="271448at2759"/>
<proteinExistence type="predicted"/>
<name>R7YGX4_CONA1</name>
<dbReference type="GeneID" id="19897669"/>
<dbReference type="STRING" id="1168221.R7YGX4"/>
<dbReference type="AlphaFoldDB" id="R7YGX4"/>
<dbReference type="PANTHER" id="PTHR36578">
    <property type="entry name" value="CHROMOSOME 15, WHOLE GENOME SHOTGUN SEQUENCE"/>
    <property type="match status" value="1"/>
</dbReference>
<dbReference type="eggNOG" id="ENOG502RV4E">
    <property type="taxonomic scope" value="Eukaryota"/>
</dbReference>
<dbReference type="Gene3D" id="2.60.120.260">
    <property type="entry name" value="Galactose-binding domain-like"/>
    <property type="match status" value="1"/>
</dbReference>
<evidence type="ECO:0000313" key="1">
    <source>
        <dbReference type="EMBL" id="EON61147.1"/>
    </source>
</evidence>
<keyword evidence="2" id="KW-1185">Reference proteome</keyword>